<dbReference type="EMBL" id="CP144694">
    <property type="protein sequence ID" value="WVZ02510.1"/>
    <property type="molecule type" value="Genomic_DNA"/>
</dbReference>
<keyword evidence="3" id="KW-1185">Reference proteome</keyword>
<accession>A0AAQ3N4I8</accession>
<gene>
    <name evidence="2" type="ORF">V8G54_023316</name>
</gene>
<reference evidence="2 3" key="1">
    <citation type="journal article" date="2023" name="Life. Sci Alliance">
        <title>Evolutionary insights into 3D genome organization and epigenetic landscape of Vigna mungo.</title>
        <authorList>
            <person name="Junaid A."/>
            <person name="Singh B."/>
            <person name="Bhatia S."/>
        </authorList>
    </citation>
    <scope>NUCLEOTIDE SEQUENCE [LARGE SCALE GENOMIC DNA]</scope>
    <source>
        <strain evidence="2">Urdbean</strain>
    </source>
</reference>
<proteinExistence type="predicted"/>
<feature type="region of interest" description="Disordered" evidence="1">
    <location>
        <begin position="1"/>
        <end position="59"/>
    </location>
</feature>
<dbReference type="Proteomes" id="UP001374535">
    <property type="component" value="Chromosome 7"/>
</dbReference>
<protein>
    <submittedName>
        <fullName evidence="2">Uncharacterized protein</fullName>
    </submittedName>
</protein>
<feature type="region of interest" description="Disordered" evidence="1">
    <location>
        <begin position="75"/>
        <end position="125"/>
    </location>
</feature>
<organism evidence="2 3">
    <name type="scientific">Vigna mungo</name>
    <name type="common">Black gram</name>
    <name type="synonym">Phaseolus mungo</name>
    <dbReference type="NCBI Taxonomy" id="3915"/>
    <lineage>
        <taxon>Eukaryota</taxon>
        <taxon>Viridiplantae</taxon>
        <taxon>Streptophyta</taxon>
        <taxon>Embryophyta</taxon>
        <taxon>Tracheophyta</taxon>
        <taxon>Spermatophyta</taxon>
        <taxon>Magnoliopsida</taxon>
        <taxon>eudicotyledons</taxon>
        <taxon>Gunneridae</taxon>
        <taxon>Pentapetalae</taxon>
        <taxon>rosids</taxon>
        <taxon>fabids</taxon>
        <taxon>Fabales</taxon>
        <taxon>Fabaceae</taxon>
        <taxon>Papilionoideae</taxon>
        <taxon>50 kb inversion clade</taxon>
        <taxon>NPAAA clade</taxon>
        <taxon>indigoferoid/millettioid clade</taxon>
        <taxon>Phaseoleae</taxon>
        <taxon>Vigna</taxon>
    </lineage>
</organism>
<feature type="compositionally biased region" description="Basic residues" evidence="1">
    <location>
        <begin position="97"/>
        <end position="118"/>
    </location>
</feature>
<sequence>MPFSPISSSSVSRTCCSRSTEQAHHPNHSHHHHRHHRHSHPHHQHQDGESNVGDYRSAEHLNPIRLAIRHQHRDRVNSHEEEDGEFLQLEHGWDRNRKNRKNRTRRIPLRRRRHRRAPTARENRR</sequence>
<evidence type="ECO:0000256" key="1">
    <source>
        <dbReference type="SAM" id="MobiDB-lite"/>
    </source>
</evidence>
<feature type="compositionally biased region" description="Basic residues" evidence="1">
    <location>
        <begin position="25"/>
        <end position="43"/>
    </location>
</feature>
<dbReference type="AlphaFoldDB" id="A0AAQ3N4I8"/>
<feature type="compositionally biased region" description="Low complexity" evidence="1">
    <location>
        <begin position="7"/>
        <end position="20"/>
    </location>
</feature>
<name>A0AAQ3N4I8_VIGMU</name>
<evidence type="ECO:0000313" key="3">
    <source>
        <dbReference type="Proteomes" id="UP001374535"/>
    </source>
</evidence>
<evidence type="ECO:0000313" key="2">
    <source>
        <dbReference type="EMBL" id="WVZ02510.1"/>
    </source>
</evidence>